<evidence type="ECO:0000256" key="5">
    <source>
        <dbReference type="ARBA" id="ARBA00022692"/>
    </source>
</evidence>
<comment type="caution">
    <text evidence="11">The sequence shown here is derived from an EMBL/GenBank/DDBJ whole genome shotgun (WGS) entry which is preliminary data.</text>
</comment>
<dbReference type="InterPro" id="IPR022751">
    <property type="entry name" value="Alpha_mannosyltransferase"/>
</dbReference>
<evidence type="ECO:0000256" key="9">
    <source>
        <dbReference type="ARBA" id="ARBA00023180"/>
    </source>
</evidence>
<keyword evidence="12" id="KW-1185">Reference proteome</keyword>
<keyword evidence="8 10" id="KW-0472">Membrane</keyword>
<evidence type="ECO:0000256" key="7">
    <source>
        <dbReference type="ARBA" id="ARBA00022989"/>
    </source>
</evidence>
<sequence>MNLKFNHSRQYDALLTSLFARLSLLRNRKTNRVVVIIVVAGILWLTLTRSLVSPTGSSILSTDSDLKGYKDDIGGYLESLGLSSPESLASGLNNGFNISQLTQIKKDLTDNDYIPLGYSSIMSQFQPDEPIKPPASEQELNSRCQNYFQHAMTDIATIEYTEKELELLYLDRNTYVHSLKLDRYRKLNDTMQAMRLMMDEDEFDQALGLDSGDLDRWREEWDVLQLRFNQTFHEMAEGVTSLRAFDSCYLKRDKNSQFDGCHTVEKNLFKWATGEFPIVTNWEGTILDQFSIPTGDCFTKALRDQFYKGEGLVVTLSNSTEHFLELKSLILTLRSLKTDLPLQIIHLENDLTPEKMNGIIQIARSTKFVASLPPLDISFVNVTPSISGKYLSKFDKYGMKLISLVFSTFESVVILDTDTVPFVDIRSVLLKSKEFQSLGAFFFKDRDLKDEVTLEESTMVKSLLPSLIDTQLFSTDKLTSKSYGHPLFSRGKKHYMESGMVLMDKERHFGGILAILTLQLWDPVTSISHGDKELFWLGLLVMGDEQYFMNPLSAGAIGTMQYVRNQRVNGLSVLESKPKANTDILRKICSTHPVHVSPWNSQRPLWMNSGYSHCKKQLSAQQLRDDLSLPLYRGTYPTVKELERHYTSHLHITGMLIPPSQELYQGKSWPQEGWVSGDNACDGLLYCAYEIVNNVKSDKDRTYSPVHAELLVEFDKKETDWFDSLGELWTAARDL</sequence>
<gene>
    <name evidence="11" type="ORF">WICPIJ_002778</name>
</gene>
<proteinExistence type="inferred from homology"/>
<keyword evidence="3" id="KW-0328">Glycosyltransferase</keyword>
<dbReference type="AlphaFoldDB" id="A0A9P8QB30"/>
<dbReference type="GO" id="GO:0006493">
    <property type="term" value="P:protein O-linked glycosylation"/>
    <property type="evidence" value="ECO:0007669"/>
    <property type="project" value="TreeGrafter"/>
</dbReference>
<evidence type="ECO:0000313" key="11">
    <source>
        <dbReference type="EMBL" id="KAH3686245.1"/>
    </source>
</evidence>
<comment type="similarity">
    <text evidence="2">Belongs to the MNN1/MNT family.</text>
</comment>
<evidence type="ECO:0000256" key="3">
    <source>
        <dbReference type="ARBA" id="ARBA00022676"/>
    </source>
</evidence>
<evidence type="ECO:0008006" key="13">
    <source>
        <dbReference type="Google" id="ProtNLM"/>
    </source>
</evidence>
<dbReference type="PANTHER" id="PTHR31392:SF1">
    <property type="entry name" value="ALPHA-1,3-MANNOSYLTRANSFERASE MNN1-RELATED"/>
    <property type="match status" value="1"/>
</dbReference>
<evidence type="ECO:0000256" key="4">
    <source>
        <dbReference type="ARBA" id="ARBA00022679"/>
    </source>
</evidence>
<feature type="transmembrane region" description="Helical" evidence="10">
    <location>
        <begin position="33"/>
        <end position="52"/>
    </location>
</feature>
<dbReference type="OrthoDB" id="430354at2759"/>
<dbReference type="GO" id="GO:0000033">
    <property type="term" value="F:alpha-1,3-mannosyltransferase activity"/>
    <property type="evidence" value="ECO:0007669"/>
    <property type="project" value="TreeGrafter"/>
</dbReference>
<protein>
    <recommendedName>
        <fullName evidence="13">Glycosyltransferase family 71 protein</fullName>
    </recommendedName>
</protein>
<keyword evidence="6" id="KW-0735">Signal-anchor</keyword>
<evidence type="ECO:0000256" key="2">
    <source>
        <dbReference type="ARBA" id="ARBA00009105"/>
    </source>
</evidence>
<keyword evidence="4" id="KW-0808">Transferase</keyword>
<comment type="subcellular location">
    <subcellularLocation>
        <location evidence="1">Membrane</location>
        <topology evidence="1">Single-pass type II membrane protein</topology>
    </subcellularLocation>
</comment>
<dbReference type="Gene3D" id="3.90.550.10">
    <property type="entry name" value="Spore Coat Polysaccharide Biosynthesis Protein SpsA, Chain A"/>
    <property type="match status" value="1"/>
</dbReference>
<keyword evidence="7 10" id="KW-1133">Transmembrane helix</keyword>
<dbReference type="GO" id="GO:0016020">
    <property type="term" value="C:membrane"/>
    <property type="evidence" value="ECO:0007669"/>
    <property type="project" value="UniProtKB-SubCell"/>
</dbReference>
<accession>A0A9P8QB30</accession>
<dbReference type="PANTHER" id="PTHR31392">
    <property type="entry name" value="ALPHA-1,3-MANNOSYLTRANSFERASE MNN1-RELATED"/>
    <property type="match status" value="1"/>
</dbReference>
<evidence type="ECO:0000313" key="12">
    <source>
        <dbReference type="Proteomes" id="UP000774326"/>
    </source>
</evidence>
<keyword evidence="9" id="KW-0325">Glycoprotein</keyword>
<dbReference type="EMBL" id="JAEUBG010001521">
    <property type="protein sequence ID" value="KAH3686245.1"/>
    <property type="molecule type" value="Genomic_DNA"/>
</dbReference>
<dbReference type="InterPro" id="IPR029044">
    <property type="entry name" value="Nucleotide-diphossugar_trans"/>
</dbReference>
<name>A0A9P8QB30_WICPI</name>
<evidence type="ECO:0000256" key="10">
    <source>
        <dbReference type="SAM" id="Phobius"/>
    </source>
</evidence>
<dbReference type="GO" id="GO:0005794">
    <property type="term" value="C:Golgi apparatus"/>
    <property type="evidence" value="ECO:0007669"/>
    <property type="project" value="TreeGrafter"/>
</dbReference>
<evidence type="ECO:0000256" key="1">
    <source>
        <dbReference type="ARBA" id="ARBA00004606"/>
    </source>
</evidence>
<reference evidence="11" key="2">
    <citation type="submission" date="2021-01" db="EMBL/GenBank/DDBJ databases">
        <authorList>
            <person name="Schikora-Tamarit M.A."/>
        </authorList>
    </citation>
    <scope>NUCLEOTIDE SEQUENCE</scope>
    <source>
        <strain evidence="11">CBS2887</strain>
    </source>
</reference>
<organism evidence="11 12">
    <name type="scientific">Wickerhamomyces pijperi</name>
    <name type="common">Yeast</name>
    <name type="synonym">Pichia pijperi</name>
    <dbReference type="NCBI Taxonomy" id="599730"/>
    <lineage>
        <taxon>Eukaryota</taxon>
        <taxon>Fungi</taxon>
        <taxon>Dikarya</taxon>
        <taxon>Ascomycota</taxon>
        <taxon>Saccharomycotina</taxon>
        <taxon>Saccharomycetes</taxon>
        <taxon>Phaffomycetales</taxon>
        <taxon>Wickerhamomycetaceae</taxon>
        <taxon>Wickerhamomyces</taxon>
    </lineage>
</organism>
<reference evidence="11" key="1">
    <citation type="journal article" date="2021" name="Open Biol.">
        <title>Shared evolutionary footprints suggest mitochondrial oxidative damage underlies multiple complex I losses in fungi.</title>
        <authorList>
            <person name="Schikora-Tamarit M.A."/>
            <person name="Marcet-Houben M."/>
            <person name="Nosek J."/>
            <person name="Gabaldon T."/>
        </authorList>
    </citation>
    <scope>NUCLEOTIDE SEQUENCE</scope>
    <source>
        <strain evidence="11">CBS2887</strain>
    </source>
</reference>
<keyword evidence="5 10" id="KW-0812">Transmembrane</keyword>
<dbReference type="SUPFAM" id="SSF53448">
    <property type="entry name" value="Nucleotide-diphospho-sugar transferases"/>
    <property type="match status" value="1"/>
</dbReference>
<evidence type="ECO:0000256" key="8">
    <source>
        <dbReference type="ARBA" id="ARBA00023136"/>
    </source>
</evidence>
<dbReference type="Proteomes" id="UP000774326">
    <property type="component" value="Unassembled WGS sequence"/>
</dbReference>
<evidence type="ECO:0000256" key="6">
    <source>
        <dbReference type="ARBA" id="ARBA00022968"/>
    </source>
</evidence>
<dbReference type="Pfam" id="PF11051">
    <property type="entry name" value="Mannosyl_trans3"/>
    <property type="match status" value="1"/>
</dbReference>